<sequence length="143" mass="16536">MQGYNVLMIYNKGLDKLLMCKRLKDPYKGLSNLVGGKIEIGESGSEAAYRELLEETNITKDDIKLHHLMDFTYYVHNCYVEVYVGRLNREASVSGDENILYWSDLDENFFDMSLYAGEGNIGHMIEQVNYIKDTLLTQENLYL</sequence>
<protein>
    <submittedName>
        <fullName evidence="3">NUDIX hydrolase</fullName>
    </submittedName>
</protein>
<reference evidence="3 4" key="1">
    <citation type="submission" date="2013-08" db="EMBL/GenBank/DDBJ databases">
        <authorList>
            <person name="Huang J."/>
            <person name="Wang G."/>
        </authorList>
    </citation>
    <scope>NUCLEOTIDE SEQUENCE [LARGE SCALE GENOMIC DNA]</scope>
    <source>
        <strain evidence="3 4">BH030004</strain>
    </source>
</reference>
<dbReference type="PROSITE" id="PS00893">
    <property type="entry name" value="NUDIX_BOX"/>
    <property type="match status" value="1"/>
</dbReference>
<evidence type="ECO:0000313" key="4">
    <source>
        <dbReference type="Proteomes" id="UP000030403"/>
    </source>
</evidence>
<dbReference type="AlphaFoldDB" id="A0A0A5G3C9"/>
<dbReference type="InterPro" id="IPR015797">
    <property type="entry name" value="NUDIX_hydrolase-like_dom_sf"/>
</dbReference>
<dbReference type="Gene3D" id="3.90.79.10">
    <property type="entry name" value="Nucleoside Triphosphate Pyrophosphohydrolase"/>
    <property type="match status" value="1"/>
</dbReference>
<comment type="caution">
    <text evidence="3">The sequence shown here is derived from an EMBL/GenBank/DDBJ whole genome shotgun (WGS) entry which is preliminary data.</text>
</comment>
<dbReference type="InterPro" id="IPR000086">
    <property type="entry name" value="NUDIX_hydrolase_dom"/>
</dbReference>
<keyword evidence="1 3" id="KW-0378">Hydrolase</keyword>
<dbReference type="eggNOG" id="COG1051">
    <property type="taxonomic scope" value="Bacteria"/>
</dbReference>
<name>A0A0A5G3C9_9BACI</name>
<evidence type="ECO:0000313" key="3">
    <source>
        <dbReference type="EMBL" id="KGX87621.1"/>
    </source>
</evidence>
<dbReference type="PROSITE" id="PS51462">
    <property type="entry name" value="NUDIX"/>
    <property type="match status" value="1"/>
</dbReference>
<dbReference type="Pfam" id="PF00293">
    <property type="entry name" value="NUDIX"/>
    <property type="match status" value="1"/>
</dbReference>
<proteinExistence type="predicted"/>
<dbReference type="GO" id="GO:0016787">
    <property type="term" value="F:hydrolase activity"/>
    <property type="evidence" value="ECO:0007669"/>
    <property type="project" value="UniProtKB-KW"/>
</dbReference>
<dbReference type="STRING" id="1385511.GCA_000425225_02078"/>
<dbReference type="PANTHER" id="PTHR43222:SF2">
    <property type="entry name" value="NUDIX HYDROLASE 23, CHLOROPLASTIC"/>
    <property type="match status" value="1"/>
</dbReference>
<gene>
    <name evidence="3" type="ORF">N783_09395</name>
</gene>
<dbReference type="SUPFAM" id="SSF55811">
    <property type="entry name" value="Nudix"/>
    <property type="match status" value="1"/>
</dbReference>
<dbReference type="PANTHER" id="PTHR43222">
    <property type="entry name" value="NUDIX HYDROLASE 23"/>
    <property type="match status" value="1"/>
</dbReference>
<dbReference type="CDD" id="cd02883">
    <property type="entry name" value="NUDIX_Hydrolase"/>
    <property type="match status" value="1"/>
</dbReference>
<dbReference type="RefSeq" id="WP_027446083.1">
    <property type="nucleotide sequence ID" value="NZ_AULJ01000020.1"/>
</dbReference>
<feature type="domain" description="Nudix hydrolase" evidence="2">
    <location>
        <begin position="1"/>
        <end position="127"/>
    </location>
</feature>
<dbReference type="OrthoDB" id="9803333at2"/>
<keyword evidence="4" id="KW-1185">Reference proteome</keyword>
<dbReference type="Proteomes" id="UP000030403">
    <property type="component" value="Unassembled WGS sequence"/>
</dbReference>
<dbReference type="EMBL" id="AVPF01000023">
    <property type="protein sequence ID" value="KGX87621.1"/>
    <property type="molecule type" value="Genomic_DNA"/>
</dbReference>
<dbReference type="InterPro" id="IPR020084">
    <property type="entry name" value="NUDIX_hydrolase_CS"/>
</dbReference>
<evidence type="ECO:0000259" key="2">
    <source>
        <dbReference type="PROSITE" id="PS51462"/>
    </source>
</evidence>
<accession>A0A0A5G3C9</accession>
<organism evidence="3 4">
    <name type="scientific">Pontibacillus marinus BH030004 = DSM 16465</name>
    <dbReference type="NCBI Taxonomy" id="1385511"/>
    <lineage>
        <taxon>Bacteria</taxon>
        <taxon>Bacillati</taxon>
        <taxon>Bacillota</taxon>
        <taxon>Bacilli</taxon>
        <taxon>Bacillales</taxon>
        <taxon>Bacillaceae</taxon>
        <taxon>Pontibacillus</taxon>
    </lineage>
</organism>
<evidence type="ECO:0000256" key="1">
    <source>
        <dbReference type="ARBA" id="ARBA00022801"/>
    </source>
</evidence>